<sequence>MTNCLICDTTIDKHRHFGVQICKACTAFFRRSIAEKHEYKCKYDGNCNIKGARRNVCRSCRLKRCFEVGLEREDIVKEESSPSTSNESPDKGQINPLESDKLPILASSKYPTIRRCVEGLEKFLNDQKLLIIKLNPSITFDDTKFRSLKKSEFDLFEKHSMSLVYHMLEDFYGPFKMLTLEHKTKFLISYCLKFSGMIKFYLTTITFPAVNDKRHVAYHGYCCHDIEYFLSEYEKPEEHYKMGETNLARSIEMTNKFKILGIKETETAILTCMLFIFEAEQFQFPEIQSSVERLKNAFFKEIHDYYTDKLGSVVAGIKFGNLFDLTNDMTIFFQDLHQNLKMCDLFVDEFYDLYIDLENKCSVKEHQDHMSKSETVKK</sequence>
<dbReference type="GO" id="GO:0008270">
    <property type="term" value="F:zinc ion binding"/>
    <property type="evidence" value="ECO:0007669"/>
    <property type="project" value="UniProtKB-KW"/>
</dbReference>
<dbReference type="InterPro" id="IPR049636">
    <property type="entry name" value="HNF4-like_DBD"/>
</dbReference>
<comment type="subcellular location">
    <subcellularLocation>
        <location evidence="1">Nucleus</location>
    </subcellularLocation>
</comment>
<dbReference type="GO" id="GO:0000978">
    <property type="term" value="F:RNA polymerase II cis-regulatory region sequence-specific DNA binding"/>
    <property type="evidence" value="ECO:0007669"/>
    <property type="project" value="InterPro"/>
</dbReference>
<keyword evidence="10" id="KW-0539">Nucleus</keyword>
<evidence type="ECO:0000256" key="11">
    <source>
        <dbReference type="SAM" id="MobiDB-lite"/>
    </source>
</evidence>
<evidence type="ECO:0000256" key="3">
    <source>
        <dbReference type="ARBA" id="ARBA00022723"/>
    </source>
</evidence>
<keyword evidence="9" id="KW-0675">Receptor</keyword>
<dbReference type="InterPro" id="IPR013088">
    <property type="entry name" value="Znf_NHR/GATA"/>
</dbReference>
<dbReference type="SUPFAM" id="SSF57716">
    <property type="entry name" value="Glucocorticoid receptor-like (DNA-binding domain)"/>
    <property type="match status" value="1"/>
</dbReference>
<evidence type="ECO:0000256" key="5">
    <source>
        <dbReference type="ARBA" id="ARBA00022833"/>
    </source>
</evidence>
<evidence type="ECO:0000256" key="1">
    <source>
        <dbReference type="ARBA" id="ARBA00004123"/>
    </source>
</evidence>
<protein>
    <submittedName>
        <fullName evidence="14">Nuclear receptor domain-containing protein</fullName>
    </submittedName>
</protein>
<evidence type="ECO:0000256" key="6">
    <source>
        <dbReference type="ARBA" id="ARBA00023015"/>
    </source>
</evidence>
<keyword evidence="3" id="KW-0479">Metal-binding</keyword>
<evidence type="ECO:0000256" key="9">
    <source>
        <dbReference type="ARBA" id="ARBA00023170"/>
    </source>
</evidence>
<dbReference type="Pfam" id="PF00105">
    <property type="entry name" value="zf-C4"/>
    <property type="match status" value="1"/>
</dbReference>
<evidence type="ECO:0000259" key="12">
    <source>
        <dbReference type="PROSITE" id="PS51030"/>
    </source>
</evidence>
<dbReference type="WBParaSite" id="ACRNAN_scaffold1429.g7827.t1">
    <property type="protein sequence ID" value="ACRNAN_scaffold1429.g7827.t1"/>
    <property type="gene ID" value="ACRNAN_scaffold1429.g7827"/>
</dbReference>
<dbReference type="InterPro" id="IPR001628">
    <property type="entry name" value="Znf_hrmn_rcpt"/>
</dbReference>
<dbReference type="Pfam" id="PF00104">
    <property type="entry name" value="Hormone_recep"/>
    <property type="match status" value="1"/>
</dbReference>
<evidence type="ECO:0000313" key="14">
    <source>
        <dbReference type="WBParaSite" id="ACRNAN_scaffold1429.g7827.t1"/>
    </source>
</evidence>
<keyword evidence="6" id="KW-0805">Transcription regulation</keyword>
<keyword evidence="13" id="KW-1185">Reference proteome</keyword>
<dbReference type="Gene3D" id="3.30.50.10">
    <property type="entry name" value="Erythroid Transcription Factor GATA-1, subunit A"/>
    <property type="match status" value="1"/>
</dbReference>
<dbReference type="SMART" id="SM00399">
    <property type="entry name" value="ZnF_C4"/>
    <property type="match status" value="1"/>
</dbReference>
<evidence type="ECO:0000313" key="13">
    <source>
        <dbReference type="Proteomes" id="UP000887540"/>
    </source>
</evidence>
<keyword evidence="5" id="KW-0862">Zinc</keyword>
<evidence type="ECO:0000256" key="7">
    <source>
        <dbReference type="ARBA" id="ARBA00023125"/>
    </source>
</evidence>
<evidence type="ECO:0000256" key="4">
    <source>
        <dbReference type="ARBA" id="ARBA00022771"/>
    </source>
</evidence>
<keyword evidence="7" id="KW-0238">DNA-binding</keyword>
<feature type="domain" description="Nuclear receptor" evidence="12">
    <location>
        <begin position="1"/>
        <end position="77"/>
    </location>
</feature>
<dbReference type="PROSITE" id="PS00031">
    <property type="entry name" value="NUCLEAR_REC_DBD_1"/>
    <property type="match status" value="1"/>
</dbReference>
<dbReference type="CDD" id="cd06960">
    <property type="entry name" value="NR_DBD_HNF4A"/>
    <property type="match status" value="1"/>
</dbReference>
<evidence type="ECO:0000256" key="10">
    <source>
        <dbReference type="ARBA" id="ARBA00023242"/>
    </source>
</evidence>
<organism evidence="13 14">
    <name type="scientific">Acrobeloides nanus</name>
    <dbReference type="NCBI Taxonomy" id="290746"/>
    <lineage>
        <taxon>Eukaryota</taxon>
        <taxon>Metazoa</taxon>
        <taxon>Ecdysozoa</taxon>
        <taxon>Nematoda</taxon>
        <taxon>Chromadorea</taxon>
        <taxon>Rhabditida</taxon>
        <taxon>Tylenchina</taxon>
        <taxon>Cephalobomorpha</taxon>
        <taxon>Cephaloboidea</taxon>
        <taxon>Cephalobidae</taxon>
        <taxon>Acrobeloides</taxon>
    </lineage>
</organism>
<name>A0A914CT44_9BILA</name>
<dbReference type="PANTHER" id="PTHR46011">
    <property type="entry name" value="NUCLEAR HORMONE RECEPTOR FAMILY MEMBER NHR-86-RELATED"/>
    <property type="match status" value="1"/>
</dbReference>
<evidence type="ECO:0000256" key="2">
    <source>
        <dbReference type="ARBA" id="ARBA00005993"/>
    </source>
</evidence>
<dbReference type="SUPFAM" id="SSF48508">
    <property type="entry name" value="Nuclear receptor ligand-binding domain"/>
    <property type="match status" value="1"/>
</dbReference>
<reference evidence="14" key="1">
    <citation type="submission" date="2022-11" db="UniProtKB">
        <authorList>
            <consortium name="WormBaseParasite"/>
        </authorList>
    </citation>
    <scope>IDENTIFICATION</scope>
</reference>
<dbReference type="InterPro" id="IPR035500">
    <property type="entry name" value="NHR-like_dom_sf"/>
</dbReference>
<keyword evidence="8" id="KW-0804">Transcription</keyword>
<accession>A0A914CT44</accession>
<dbReference type="PRINTS" id="PR00047">
    <property type="entry name" value="STROIDFINGER"/>
</dbReference>
<feature type="region of interest" description="Disordered" evidence="11">
    <location>
        <begin position="76"/>
        <end position="97"/>
    </location>
</feature>
<dbReference type="Proteomes" id="UP000887540">
    <property type="component" value="Unplaced"/>
</dbReference>
<proteinExistence type="inferred from homology"/>
<keyword evidence="4" id="KW-0863">Zinc-finger</keyword>
<comment type="similarity">
    <text evidence="2">Belongs to the nuclear hormone receptor family.</text>
</comment>
<dbReference type="GO" id="GO:0005634">
    <property type="term" value="C:nucleus"/>
    <property type="evidence" value="ECO:0007669"/>
    <property type="project" value="UniProtKB-SubCell"/>
</dbReference>
<dbReference type="AlphaFoldDB" id="A0A914CT44"/>
<dbReference type="InterPro" id="IPR000536">
    <property type="entry name" value="Nucl_hrmn_rcpt_lig-bd"/>
</dbReference>
<evidence type="ECO:0000256" key="8">
    <source>
        <dbReference type="ARBA" id="ARBA00023163"/>
    </source>
</evidence>
<dbReference type="GO" id="GO:0003700">
    <property type="term" value="F:DNA-binding transcription factor activity"/>
    <property type="evidence" value="ECO:0007669"/>
    <property type="project" value="InterPro"/>
</dbReference>
<dbReference type="PROSITE" id="PS51030">
    <property type="entry name" value="NUCLEAR_REC_DBD_2"/>
    <property type="match status" value="1"/>
</dbReference>